<evidence type="ECO:0000256" key="3">
    <source>
        <dbReference type="ARBA" id="ARBA00022664"/>
    </source>
</evidence>
<comment type="catalytic activity">
    <reaction evidence="7 9">
        <text>O-phospho-L-seryl-[protein] + H2O = L-seryl-[protein] + phosphate</text>
        <dbReference type="Rhea" id="RHEA:20629"/>
        <dbReference type="Rhea" id="RHEA-COMP:9863"/>
        <dbReference type="Rhea" id="RHEA-COMP:11604"/>
        <dbReference type="ChEBI" id="CHEBI:15377"/>
        <dbReference type="ChEBI" id="CHEBI:29999"/>
        <dbReference type="ChEBI" id="CHEBI:43474"/>
        <dbReference type="ChEBI" id="CHEBI:83421"/>
        <dbReference type="EC" id="3.1.3.16"/>
    </reaction>
</comment>
<comment type="catalytic activity">
    <reaction evidence="8 9">
        <text>O-phospho-L-threonyl-[protein] + H2O = L-threonyl-[protein] + phosphate</text>
        <dbReference type="Rhea" id="RHEA:47004"/>
        <dbReference type="Rhea" id="RHEA-COMP:11060"/>
        <dbReference type="Rhea" id="RHEA-COMP:11605"/>
        <dbReference type="ChEBI" id="CHEBI:15377"/>
        <dbReference type="ChEBI" id="CHEBI:30013"/>
        <dbReference type="ChEBI" id="CHEBI:43474"/>
        <dbReference type="ChEBI" id="CHEBI:61977"/>
        <dbReference type="EC" id="3.1.3.16"/>
    </reaction>
</comment>
<comment type="similarity">
    <text evidence="2 9">Belongs to the SSU72 phosphatase family.</text>
</comment>
<dbReference type="Proteomes" id="UP000078540">
    <property type="component" value="Unassembled WGS sequence"/>
</dbReference>
<dbReference type="GO" id="GO:0005634">
    <property type="term" value="C:nucleus"/>
    <property type="evidence" value="ECO:0007669"/>
    <property type="project" value="UniProtKB-SubCell"/>
</dbReference>
<protein>
    <recommendedName>
        <fullName evidence="9">RNA polymerase II subunit A C-terminal domain phosphatase SSU72</fullName>
        <shortName evidence="9">CTD phosphatase SSU72</shortName>
        <ecNumber evidence="9">3.1.3.16</ecNumber>
    </recommendedName>
</protein>
<sequence>MPAPNSISVAVICSSNMNRSMEAHAFLSKKGFNVKSFGTGDKVKLPGTAPDRPNIYDFGTSYDEIYNDLLMKDKQYYTQNGLLHMLDRNRRIKPRPERFQLSKDKFDILISCEERVYDQVIECMESKIKEDNQPVHLINIDIQDNHEEATVGSFLICELVTVSYFVILYPMFYIETCLPDVFIVVKFGGGADKFGVVGGGTDMLGRLTAGGGFAN</sequence>
<dbReference type="PANTHER" id="PTHR20383">
    <property type="entry name" value="RNA POLYMERASE II SUBUNIT A C-TERMINAL DOMAIN PHOSPHATASE"/>
    <property type="match status" value="1"/>
</dbReference>
<evidence type="ECO:0000256" key="8">
    <source>
        <dbReference type="ARBA" id="ARBA00048336"/>
    </source>
</evidence>
<dbReference type="FunFam" id="3.40.50.2300:FF:000039">
    <property type="entry name" value="RNA polymerase II subunit A C-terminal domain phosphatase"/>
    <property type="match status" value="1"/>
</dbReference>
<accession>A0A195BDB5</accession>
<evidence type="ECO:0000256" key="5">
    <source>
        <dbReference type="ARBA" id="ARBA00022912"/>
    </source>
</evidence>
<keyword evidence="11" id="KW-1185">Reference proteome</keyword>
<comment type="subcellular location">
    <subcellularLocation>
        <location evidence="1 9">Nucleus</location>
    </subcellularLocation>
</comment>
<evidence type="ECO:0000313" key="11">
    <source>
        <dbReference type="Proteomes" id="UP000078540"/>
    </source>
</evidence>
<dbReference type="Gene3D" id="3.40.50.2300">
    <property type="match status" value="2"/>
</dbReference>
<keyword evidence="6 9" id="KW-0539">Nucleus</keyword>
<evidence type="ECO:0000256" key="9">
    <source>
        <dbReference type="RuleBase" id="RU369031"/>
    </source>
</evidence>
<keyword evidence="4 9" id="KW-0378">Hydrolase</keyword>
<keyword evidence="3 9" id="KW-0507">mRNA processing</keyword>
<evidence type="ECO:0000256" key="4">
    <source>
        <dbReference type="ARBA" id="ARBA00022801"/>
    </source>
</evidence>
<organism evidence="10 11">
    <name type="scientific">Atta colombica</name>
    <dbReference type="NCBI Taxonomy" id="520822"/>
    <lineage>
        <taxon>Eukaryota</taxon>
        <taxon>Metazoa</taxon>
        <taxon>Ecdysozoa</taxon>
        <taxon>Arthropoda</taxon>
        <taxon>Hexapoda</taxon>
        <taxon>Insecta</taxon>
        <taxon>Pterygota</taxon>
        <taxon>Neoptera</taxon>
        <taxon>Endopterygota</taxon>
        <taxon>Hymenoptera</taxon>
        <taxon>Apocrita</taxon>
        <taxon>Aculeata</taxon>
        <taxon>Formicoidea</taxon>
        <taxon>Formicidae</taxon>
        <taxon>Myrmicinae</taxon>
        <taxon>Atta</taxon>
    </lineage>
</organism>
<proteinExistence type="inferred from homology"/>
<evidence type="ECO:0000256" key="2">
    <source>
        <dbReference type="ARBA" id="ARBA00008978"/>
    </source>
</evidence>
<dbReference type="GO" id="GO:0008420">
    <property type="term" value="F:RNA polymerase II CTD heptapeptide repeat phosphatase activity"/>
    <property type="evidence" value="ECO:0007669"/>
    <property type="project" value="UniProtKB-ARBA"/>
</dbReference>
<dbReference type="InterPro" id="IPR006811">
    <property type="entry name" value="RNA_pol_II_suA"/>
</dbReference>
<comment type="function">
    <text evidence="9">Protein phosphatase that catalyzes the dephosphorylation of the C-terminal domain of RNA polymerase II. Plays a role in RNA processing and termination.</text>
</comment>
<dbReference type="AlphaFoldDB" id="A0A195BDB5"/>
<gene>
    <name evidence="10" type="ORF">ALC53_07428</name>
</gene>
<dbReference type="Pfam" id="PF04722">
    <property type="entry name" value="Ssu72"/>
    <property type="match status" value="1"/>
</dbReference>
<dbReference type="GO" id="GO:0031124">
    <property type="term" value="P:mRNA 3'-end processing"/>
    <property type="evidence" value="ECO:0007669"/>
    <property type="project" value="UniProtKB-ARBA"/>
</dbReference>
<evidence type="ECO:0000256" key="7">
    <source>
        <dbReference type="ARBA" id="ARBA00047761"/>
    </source>
</evidence>
<evidence type="ECO:0000256" key="1">
    <source>
        <dbReference type="ARBA" id="ARBA00004123"/>
    </source>
</evidence>
<dbReference type="STRING" id="520822.A0A195BDB5"/>
<evidence type="ECO:0000313" key="10">
    <source>
        <dbReference type="EMBL" id="KYM82180.1"/>
    </source>
</evidence>
<reference evidence="10 11" key="1">
    <citation type="submission" date="2015-09" db="EMBL/GenBank/DDBJ databases">
        <title>Atta colombica WGS genome.</title>
        <authorList>
            <person name="Nygaard S."/>
            <person name="Hu H."/>
            <person name="Boomsma J."/>
            <person name="Zhang G."/>
        </authorList>
    </citation>
    <scope>NUCLEOTIDE SEQUENCE [LARGE SCALE GENOMIC DNA]</scope>
    <source>
        <strain evidence="10">Treedump-2</strain>
        <tissue evidence="10">Whole body</tissue>
    </source>
</reference>
<name>A0A195BDB5_9HYME</name>
<dbReference type="EMBL" id="KQ976519">
    <property type="protein sequence ID" value="KYM82180.1"/>
    <property type="molecule type" value="Genomic_DNA"/>
</dbReference>
<dbReference type="EC" id="3.1.3.16" evidence="9"/>
<keyword evidence="5 9" id="KW-0904">Protein phosphatase</keyword>
<evidence type="ECO:0000256" key="6">
    <source>
        <dbReference type="ARBA" id="ARBA00023242"/>
    </source>
</evidence>